<gene>
    <name evidence="2" type="ORF">PCAL00307_LOCUS5508</name>
    <name evidence="3" type="ORF">PECAL_2P03630</name>
</gene>
<evidence type="ECO:0000313" key="2">
    <source>
        <dbReference type="EMBL" id="CAE0690073.1"/>
    </source>
</evidence>
<accession>A0A7S3ZQ84</accession>
<dbReference type="InterPro" id="IPR008775">
    <property type="entry name" value="Phytyl_CoA_dOase-like"/>
</dbReference>
<reference evidence="3" key="2">
    <citation type="submission" date="2021-11" db="EMBL/GenBank/DDBJ databases">
        <authorList>
            <consortium name="Genoscope - CEA"/>
            <person name="William W."/>
        </authorList>
    </citation>
    <scope>NUCLEOTIDE SEQUENCE</scope>
</reference>
<evidence type="ECO:0000256" key="1">
    <source>
        <dbReference type="SAM" id="MobiDB-lite"/>
    </source>
</evidence>
<dbReference type="Gene3D" id="2.60.120.620">
    <property type="entry name" value="q2cbj1_9rhob like domain"/>
    <property type="match status" value="1"/>
</dbReference>
<sequence length="410" mass="44770">MRWLPAAALAAAATALRAPSTPRRLTPLRLSPAEIMYEAQRDAMAASAEQEGALFVGHTSPLRTKKLSYSKKTKRRGKKASGFSAPVAAESQAEKDAAARWRSLKRDGILKIEGACAPATASLLREYVVEGVDKARRAVLEASDPADESMKRFHATTEQPSRSFFKPRLDDPQIHAGLGELLGAESKLGDLFALACGGDDAVFYDYNALRTEPGCARQPVLWRRPVFDITMASRRWRADLASTPPPPPHAIAAIRDAQVHFDTPFQETPPLFTAFVALQTVTAAMGATLFLPGTHLQCPSRCEFDASRAGTERRDAMLRAADARYALLEPGDVTIFDMRLLHCGTKNLVADAGGRTRYFLNFTFCNPRADQSDLGHVPCIRPGYERRMTLRDARAELLCASPFAALGDGL</sequence>
<evidence type="ECO:0000313" key="3">
    <source>
        <dbReference type="EMBL" id="CAH0367348.1"/>
    </source>
</evidence>
<organism evidence="2">
    <name type="scientific">Pelagomonas calceolata</name>
    <dbReference type="NCBI Taxonomy" id="35677"/>
    <lineage>
        <taxon>Eukaryota</taxon>
        <taxon>Sar</taxon>
        <taxon>Stramenopiles</taxon>
        <taxon>Ochrophyta</taxon>
        <taxon>Pelagophyceae</taxon>
        <taxon>Pelagomonadales</taxon>
        <taxon>Pelagomonadaceae</taxon>
        <taxon>Pelagomonas</taxon>
    </lineage>
</organism>
<reference evidence="2" key="1">
    <citation type="submission" date="2021-01" db="EMBL/GenBank/DDBJ databases">
        <authorList>
            <person name="Corre E."/>
            <person name="Pelletier E."/>
            <person name="Niang G."/>
            <person name="Scheremetjew M."/>
            <person name="Finn R."/>
            <person name="Kale V."/>
            <person name="Holt S."/>
            <person name="Cochrane G."/>
            <person name="Meng A."/>
            <person name="Brown T."/>
            <person name="Cohen L."/>
        </authorList>
    </citation>
    <scope>NUCLEOTIDE SEQUENCE</scope>
    <source>
        <strain evidence="2">CCMP1756</strain>
    </source>
</reference>
<dbReference type="EMBL" id="HBIW01006606">
    <property type="protein sequence ID" value="CAE0690073.1"/>
    <property type="molecule type" value="Transcribed_RNA"/>
</dbReference>
<protein>
    <recommendedName>
        <fullName evidence="5">Phytanoyl-CoA dioxygenase</fullName>
    </recommendedName>
</protein>
<dbReference type="Proteomes" id="UP000789595">
    <property type="component" value="Unassembled WGS sequence"/>
</dbReference>
<proteinExistence type="predicted"/>
<dbReference type="SUPFAM" id="SSF51197">
    <property type="entry name" value="Clavaminate synthase-like"/>
    <property type="match status" value="1"/>
</dbReference>
<evidence type="ECO:0008006" key="5">
    <source>
        <dbReference type="Google" id="ProtNLM"/>
    </source>
</evidence>
<evidence type="ECO:0000313" key="4">
    <source>
        <dbReference type="Proteomes" id="UP000789595"/>
    </source>
</evidence>
<feature type="compositionally biased region" description="Basic residues" evidence="1">
    <location>
        <begin position="68"/>
        <end position="79"/>
    </location>
</feature>
<dbReference type="EMBL" id="CAKKNE010000002">
    <property type="protein sequence ID" value="CAH0367348.1"/>
    <property type="molecule type" value="Genomic_DNA"/>
</dbReference>
<dbReference type="OrthoDB" id="198655at2759"/>
<name>A0A7S3ZQ84_9STRA</name>
<dbReference type="AlphaFoldDB" id="A0A7S3ZQ84"/>
<dbReference type="InterPro" id="IPR051961">
    <property type="entry name" value="Fungal_Metabolite_Diox"/>
</dbReference>
<keyword evidence="4" id="KW-1185">Reference proteome</keyword>
<dbReference type="PANTHER" id="PTHR37563:SF2">
    <property type="entry name" value="PHYTANOYL-COA DIOXYGENASE FAMILY PROTEIN (AFU_ORTHOLOGUE AFUA_2G03330)"/>
    <property type="match status" value="1"/>
</dbReference>
<dbReference type="Pfam" id="PF05721">
    <property type="entry name" value="PhyH"/>
    <property type="match status" value="1"/>
</dbReference>
<dbReference type="PANTHER" id="PTHR37563">
    <property type="entry name" value="PHYTANOYL-COA DIOXYGENASE FAMILY PROTEIN (AFU_ORTHOLOGUE AFUA_2G03330)"/>
    <property type="match status" value="1"/>
</dbReference>
<feature type="region of interest" description="Disordered" evidence="1">
    <location>
        <begin position="68"/>
        <end position="87"/>
    </location>
</feature>